<evidence type="ECO:0000259" key="6">
    <source>
        <dbReference type="Pfam" id="PF00327"/>
    </source>
</evidence>
<dbReference type="InterPro" id="IPR018038">
    <property type="entry name" value="Ribosomal_uL30_CS"/>
</dbReference>
<evidence type="ECO:0000313" key="8">
    <source>
        <dbReference type="Proteomes" id="UP000186594"/>
    </source>
</evidence>
<keyword evidence="2 5" id="KW-0689">Ribosomal protein</keyword>
<dbReference type="Gene3D" id="3.30.1390.20">
    <property type="entry name" value="Ribosomal protein L30, ferredoxin-like fold domain"/>
    <property type="match status" value="1"/>
</dbReference>
<dbReference type="EMBL" id="LXFE01000616">
    <property type="protein sequence ID" value="OLL24797.1"/>
    <property type="molecule type" value="Genomic_DNA"/>
</dbReference>
<dbReference type="OMA" id="AYCEANP"/>
<keyword evidence="8" id="KW-1185">Reference proteome</keyword>
<evidence type="ECO:0000256" key="4">
    <source>
        <dbReference type="ARBA" id="ARBA00035281"/>
    </source>
</evidence>
<comment type="similarity">
    <text evidence="1 5">Belongs to the universal ribosomal protein uL30 family.</text>
</comment>
<reference evidence="7 8" key="1">
    <citation type="submission" date="2016-04" db="EMBL/GenBank/DDBJ databases">
        <title>Evolutionary innovation and constraint leading to complex multicellularity in the Ascomycota.</title>
        <authorList>
            <person name="Cisse O."/>
            <person name="Nguyen A."/>
            <person name="Hewitt D.A."/>
            <person name="Jedd G."/>
            <person name="Stajich J.E."/>
        </authorList>
    </citation>
    <scope>NUCLEOTIDE SEQUENCE [LARGE SCALE GENOMIC DNA]</scope>
    <source>
        <strain evidence="7 8">DAH-3</strain>
    </source>
</reference>
<proteinExistence type="inferred from homology"/>
<dbReference type="InterPro" id="IPR036919">
    <property type="entry name" value="Ribo_uL30_ferredoxin-like_sf"/>
</dbReference>
<dbReference type="GO" id="GO:0006412">
    <property type="term" value="P:translation"/>
    <property type="evidence" value="ECO:0007669"/>
    <property type="project" value="InterPro"/>
</dbReference>
<dbReference type="InterPro" id="IPR005996">
    <property type="entry name" value="Ribosomal_uL30_bac-type"/>
</dbReference>
<evidence type="ECO:0000313" key="7">
    <source>
        <dbReference type="EMBL" id="OLL24797.1"/>
    </source>
</evidence>
<evidence type="ECO:0000256" key="1">
    <source>
        <dbReference type="ARBA" id="ARBA00007594"/>
    </source>
</evidence>
<dbReference type="InterPro" id="IPR016082">
    <property type="entry name" value="Ribosomal_uL30_ferredoxin-like"/>
</dbReference>
<dbReference type="SUPFAM" id="SSF55129">
    <property type="entry name" value="Ribosomal protein L30p/L7e"/>
    <property type="match status" value="1"/>
</dbReference>
<name>A0A1U7LQ66_NEOID</name>
<dbReference type="OrthoDB" id="509901at2759"/>
<dbReference type="CDD" id="cd01658">
    <property type="entry name" value="Ribosomal_L30"/>
    <property type="match status" value="1"/>
</dbReference>
<organism evidence="7 8">
    <name type="scientific">Neolecta irregularis (strain DAH-3)</name>
    <dbReference type="NCBI Taxonomy" id="1198029"/>
    <lineage>
        <taxon>Eukaryota</taxon>
        <taxon>Fungi</taxon>
        <taxon>Dikarya</taxon>
        <taxon>Ascomycota</taxon>
        <taxon>Taphrinomycotina</taxon>
        <taxon>Neolectales</taxon>
        <taxon>Neolectaceae</taxon>
        <taxon>Neolecta</taxon>
    </lineage>
</organism>
<dbReference type="NCBIfam" id="TIGR01308">
    <property type="entry name" value="rpmD_bact"/>
    <property type="match status" value="1"/>
</dbReference>
<gene>
    <name evidence="7" type="ORF">NEOLI_003463</name>
</gene>
<dbReference type="PROSITE" id="PS00634">
    <property type="entry name" value="RIBOSOMAL_L30"/>
    <property type="match status" value="1"/>
</dbReference>
<feature type="domain" description="Large ribosomal subunit protein uL30-like ferredoxin-like fold" evidence="6">
    <location>
        <begin position="30"/>
        <end position="81"/>
    </location>
</feature>
<dbReference type="Pfam" id="PF00327">
    <property type="entry name" value="Ribosomal_L30"/>
    <property type="match status" value="1"/>
</dbReference>
<evidence type="ECO:0000256" key="3">
    <source>
        <dbReference type="ARBA" id="ARBA00023274"/>
    </source>
</evidence>
<protein>
    <recommendedName>
        <fullName evidence="4">Large ribosomal subunit protein uL30m</fullName>
    </recommendedName>
</protein>
<dbReference type="GO" id="GO:0005739">
    <property type="term" value="C:mitochondrion"/>
    <property type="evidence" value="ECO:0007669"/>
    <property type="project" value="TreeGrafter"/>
</dbReference>
<dbReference type="STRING" id="1198029.A0A1U7LQ66"/>
<comment type="caution">
    <text evidence="7">The sequence shown here is derived from an EMBL/GenBank/DDBJ whole genome shotgun (WGS) entry which is preliminary data.</text>
</comment>
<keyword evidence="3 5" id="KW-0687">Ribonucleoprotein</keyword>
<dbReference type="AlphaFoldDB" id="A0A1U7LQ66"/>
<dbReference type="GO" id="GO:0003735">
    <property type="term" value="F:structural constituent of ribosome"/>
    <property type="evidence" value="ECO:0007669"/>
    <property type="project" value="InterPro"/>
</dbReference>
<dbReference type="GO" id="GO:0015934">
    <property type="term" value="C:large ribosomal subunit"/>
    <property type="evidence" value="ECO:0007669"/>
    <property type="project" value="InterPro"/>
</dbReference>
<sequence length="110" mass="12482">MALLWGVGHDRNEFFPKSELGYELSTNMFFKVTLIRSAIGLPKKTTRRVLESLGLRKRMQTVCYPVNQQTVGMILKVKELVRVEEVSKAVSPAEAKRLRKPPAGFYVEGN</sequence>
<dbReference type="PANTHER" id="PTHR15892">
    <property type="entry name" value="MITOCHONDRIAL RIBOSOMAL PROTEIN L30"/>
    <property type="match status" value="1"/>
</dbReference>
<accession>A0A1U7LQ66</accession>
<dbReference type="Proteomes" id="UP000186594">
    <property type="component" value="Unassembled WGS sequence"/>
</dbReference>
<evidence type="ECO:0000256" key="2">
    <source>
        <dbReference type="ARBA" id="ARBA00022980"/>
    </source>
</evidence>
<dbReference type="PANTHER" id="PTHR15892:SF2">
    <property type="entry name" value="LARGE RIBOSOMAL SUBUNIT PROTEIN UL30M"/>
    <property type="match status" value="1"/>
</dbReference>
<evidence type="ECO:0000256" key="5">
    <source>
        <dbReference type="RuleBase" id="RU003734"/>
    </source>
</evidence>